<evidence type="ECO:0000256" key="1">
    <source>
        <dbReference type="ARBA" id="ARBA00010876"/>
    </source>
</evidence>
<evidence type="ECO:0000256" key="6">
    <source>
        <dbReference type="RuleBase" id="RU362028"/>
    </source>
</evidence>
<dbReference type="InterPro" id="IPR020103">
    <property type="entry name" value="PsdUridine_synth_cat_dom_sf"/>
</dbReference>
<comment type="caution">
    <text evidence="9">The sequence shown here is derived from an EMBL/GenBank/DDBJ whole genome shotgun (WGS) entry which is preliminary data.</text>
</comment>
<feature type="region of interest" description="Disordered" evidence="7">
    <location>
        <begin position="1"/>
        <end position="35"/>
    </location>
</feature>
<dbReference type="InterPro" id="IPR006224">
    <property type="entry name" value="PsdUridine_synth_RluA-like_CS"/>
</dbReference>
<evidence type="ECO:0000256" key="4">
    <source>
        <dbReference type="PIRSR" id="PIRSR606225-1"/>
    </source>
</evidence>
<evidence type="ECO:0000256" key="5">
    <source>
        <dbReference type="PROSITE-ProRule" id="PRU00182"/>
    </source>
</evidence>
<dbReference type="AlphaFoldDB" id="A0A3S0KYP3"/>
<dbReference type="SUPFAM" id="SSF55174">
    <property type="entry name" value="Alpha-L RNA-binding motif"/>
    <property type="match status" value="1"/>
</dbReference>
<feature type="compositionally biased region" description="Basic and acidic residues" evidence="7">
    <location>
        <begin position="11"/>
        <end position="29"/>
    </location>
</feature>
<dbReference type="Gene3D" id="3.30.2350.10">
    <property type="entry name" value="Pseudouridine synthase"/>
    <property type="match status" value="1"/>
</dbReference>
<comment type="catalytic activity">
    <reaction evidence="3">
        <text>uridine(1911/1915/1917) in 23S rRNA = pseudouridine(1911/1915/1917) in 23S rRNA</text>
        <dbReference type="Rhea" id="RHEA:42524"/>
        <dbReference type="Rhea" id="RHEA-COMP:10097"/>
        <dbReference type="Rhea" id="RHEA-COMP:10098"/>
        <dbReference type="ChEBI" id="CHEBI:65314"/>
        <dbReference type="ChEBI" id="CHEBI:65315"/>
        <dbReference type="EC" id="5.4.99.23"/>
    </reaction>
</comment>
<evidence type="ECO:0000259" key="8">
    <source>
        <dbReference type="Pfam" id="PF00849"/>
    </source>
</evidence>
<feature type="active site" evidence="4">
    <location>
        <position position="171"/>
    </location>
</feature>
<dbReference type="RefSeq" id="WP_126615014.1">
    <property type="nucleotide sequence ID" value="NZ_JBHUCY010000077.1"/>
</dbReference>
<evidence type="ECO:0000313" key="9">
    <source>
        <dbReference type="EMBL" id="RTR20609.1"/>
    </source>
</evidence>
<dbReference type="InterPro" id="IPR006145">
    <property type="entry name" value="PsdUridine_synth_RsuA/RluA"/>
</dbReference>
<evidence type="ECO:0000256" key="2">
    <source>
        <dbReference type="ARBA" id="ARBA00023235"/>
    </source>
</evidence>
<dbReference type="InterPro" id="IPR036986">
    <property type="entry name" value="S4_RNA-bd_sf"/>
</dbReference>
<protein>
    <recommendedName>
        <fullName evidence="6">Pseudouridine synthase</fullName>
        <ecNumber evidence="6">5.4.99.-</ecNumber>
    </recommendedName>
</protein>
<keyword evidence="2 6" id="KW-0413">Isomerase</keyword>
<dbReference type="GO" id="GO:0003723">
    <property type="term" value="F:RNA binding"/>
    <property type="evidence" value="ECO:0007669"/>
    <property type="project" value="UniProtKB-KW"/>
</dbReference>
<dbReference type="SUPFAM" id="SSF55120">
    <property type="entry name" value="Pseudouridine synthase"/>
    <property type="match status" value="1"/>
</dbReference>
<dbReference type="PANTHER" id="PTHR21600">
    <property type="entry name" value="MITOCHONDRIAL RNA PSEUDOURIDINE SYNTHASE"/>
    <property type="match status" value="1"/>
</dbReference>
<feature type="compositionally biased region" description="Low complexity" evidence="7">
    <location>
        <begin position="1"/>
        <end position="10"/>
    </location>
</feature>
<evidence type="ECO:0000256" key="7">
    <source>
        <dbReference type="SAM" id="MobiDB-lite"/>
    </source>
</evidence>
<name>A0A3S0KYP3_9PROT</name>
<organism evidence="9 10">
    <name type="scientific">Azospirillum griseum</name>
    <dbReference type="NCBI Taxonomy" id="2496639"/>
    <lineage>
        <taxon>Bacteria</taxon>
        <taxon>Pseudomonadati</taxon>
        <taxon>Pseudomonadota</taxon>
        <taxon>Alphaproteobacteria</taxon>
        <taxon>Rhodospirillales</taxon>
        <taxon>Azospirillaceae</taxon>
        <taxon>Azospirillum</taxon>
    </lineage>
</organism>
<dbReference type="PANTHER" id="PTHR21600:SF44">
    <property type="entry name" value="RIBOSOMAL LARGE SUBUNIT PSEUDOURIDINE SYNTHASE D"/>
    <property type="match status" value="1"/>
</dbReference>
<dbReference type="Gene3D" id="3.10.290.10">
    <property type="entry name" value="RNA-binding S4 domain"/>
    <property type="match status" value="1"/>
</dbReference>
<dbReference type="EMBL" id="RXMA01000008">
    <property type="protein sequence ID" value="RTR20609.1"/>
    <property type="molecule type" value="Genomic_DNA"/>
</dbReference>
<reference evidence="9 10" key="1">
    <citation type="submission" date="2018-12" db="EMBL/GenBank/DDBJ databases">
        <authorList>
            <person name="Yang Y."/>
        </authorList>
    </citation>
    <scope>NUCLEOTIDE SEQUENCE [LARGE SCALE GENOMIC DNA]</scope>
    <source>
        <strain evidence="9 10">L-25-5w-1</strain>
    </source>
</reference>
<dbReference type="CDD" id="cd02869">
    <property type="entry name" value="PseudoU_synth_RluA_like"/>
    <property type="match status" value="1"/>
</dbReference>
<accession>A0A3S0KYP3</accession>
<sequence length="355" mass="38795">MTDSAKPASKTKPDAADAAKPAGESRVENRTVPADEADMRLDRWFKRHYPDVNHSYLQKLLRTGQVRIDGKRAETSDRLAAGQVVRVPPLADWAAPARSPSAAKPKPAMSDKQVAELQALVLYRDADVIAINKPAGLAVQGGTGTSKHLDAMLDALRFDGTERPKLVHRLDKDTSGVLLLARTSFAATKLTEMFRGSDVRKTYWAATVGVPKPYQGKIDIPLAKEGGPQGERVAENHEEGKRAVTYYSVLENAGKQSAFVAMWPRTGRTHQLRVHMAAIGTPILGDGKYAGQGANLPGAEVTKRLHLHARRLILPHPRGGKTIDVTAPLPDHMLATWKYLGYSANLRDDPFEDLE</sequence>
<dbReference type="Pfam" id="PF00849">
    <property type="entry name" value="PseudoU_synth_2"/>
    <property type="match status" value="1"/>
</dbReference>
<dbReference type="GO" id="GO:0160140">
    <property type="term" value="F:23S rRNA pseudouridine(1911/1915/1917) synthase activity"/>
    <property type="evidence" value="ECO:0007669"/>
    <property type="project" value="UniProtKB-EC"/>
</dbReference>
<dbReference type="InterPro" id="IPR050188">
    <property type="entry name" value="RluA_PseudoU_synthase"/>
</dbReference>
<dbReference type="PROSITE" id="PS50889">
    <property type="entry name" value="S4"/>
    <property type="match status" value="1"/>
</dbReference>
<feature type="domain" description="Pseudouridine synthase RsuA/RluA-like" evidence="8">
    <location>
        <begin position="127"/>
        <end position="278"/>
    </location>
</feature>
<comment type="similarity">
    <text evidence="1 6">Belongs to the pseudouridine synthase RluA family.</text>
</comment>
<dbReference type="InterPro" id="IPR006225">
    <property type="entry name" value="PsdUridine_synth_RluC/D"/>
</dbReference>
<dbReference type="EC" id="5.4.99.-" evidence="6"/>
<gene>
    <name evidence="9" type="ORF">EJ903_10845</name>
</gene>
<dbReference type="PROSITE" id="PS01129">
    <property type="entry name" value="PSI_RLU"/>
    <property type="match status" value="1"/>
</dbReference>
<evidence type="ECO:0000313" key="10">
    <source>
        <dbReference type="Proteomes" id="UP000277007"/>
    </source>
</evidence>
<dbReference type="NCBIfam" id="TIGR00005">
    <property type="entry name" value="rluA_subfam"/>
    <property type="match status" value="1"/>
</dbReference>
<dbReference type="GO" id="GO:0000455">
    <property type="term" value="P:enzyme-directed rRNA pseudouridine synthesis"/>
    <property type="evidence" value="ECO:0007669"/>
    <property type="project" value="TreeGrafter"/>
</dbReference>
<dbReference type="CDD" id="cd00165">
    <property type="entry name" value="S4"/>
    <property type="match status" value="1"/>
</dbReference>
<proteinExistence type="inferred from homology"/>
<dbReference type="OrthoDB" id="9807829at2"/>
<comment type="function">
    <text evidence="6">Responsible for synthesis of pseudouridine from uracil.</text>
</comment>
<evidence type="ECO:0000256" key="3">
    <source>
        <dbReference type="ARBA" id="ARBA00036882"/>
    </source>
</evidence>
<keyword evidence="10" id="KW-1185">Reference proteome</keyword>
<comment type="catalytic activity">
    <reaction evidence="6">
        <text>a uridine in RNA = a pseudouridine in RNA</text>
        <dbReference type="Rhea" id="RHEA:48348"/>
        <dbReference type="Rhea" id="RHEA-COMP:12068"/>
        <dbReference type="Rhea" id="RHEA-COMP:12069"/>
        <dbReference type="ChEBI" id="CHEBI:65314"/>
        <dbReference type="ChEBI" id="CHEBI:65315"/>
    </reaction>
</comment>
<dbReference type="Proteomes" id="UP000277007">
    <property type="component" value="Unassembled WGS sequence"/>
</dbReference>
<keyword evidence="5" id="KW-0694">RNA-binding</keyword>